<feature type="region of interest" description="Disordered" evidence="2">
    <location>
        <begin position="1"/>
        <end position="25"/>
    </location>
</feature>
<dbReference type="InterPro" id="IPR010686">
    <property type="entry name" value="OBAP-like"/>
</dbReference>
<keyword evidence="4" id="KW-1185">Reference proteome</keyword>
<dbReference type="PANTHER" id="PTHR31360">
    <property type="match status" value="1"/>
</dbReference>
<feature type="region of interest" description="Disordered" evidence="2">
    <location>
        <begin position="245"/>
        <end position="273"/>
    </location>
</feature>
<proteinExistence type="inferred from homology"/>
<dbReference type="PANTHER" id="PTHR31360:SF1">
    <property type="entry name" value="OIL BODY-ASSOCIATED PROTEIN 2A"/>
    <property type="match status" value="1"/>
</dbReference>
<feature type="compositionally biased region" description="Basic and acidic residues" evidence="2">
    <location>
        <begin position="257"/>
        <end position="269"/>
    </location>
</feature>
<comment type="similarity">
    <text evidence="1">Belongs to the OBAP family.</text>
</comment>
<dbReference type="AlphaFoldDB" id="A0AA88SCJ3"/>
<dbReference type="Pfam" id="PF06884">
    <property type="entry name" value="DUF1264"/>
    <property type="match status" value="2"/>
</dbReference>
<accession>A0AA88SCJ3</accession>
<comment type="caution">
    <text evidence="3">The sequence shown here is derived from an EMBL/GenBank/DDBJ whole genome shotgun (WGS) entry which is preliminary data.</text>
</comment>
<feature type="region of interest" description="Disordered" evidence="2">
    <location>
        <begin position="201"/>
        <end position="226"/>
    </location>
</feature>
<organism evidence="3 4">
    <name type="scientific">Escallonia herrerae</name>
    <dbReference type="NCBI Taxonomy" id="1293975"/>
    <lineage>
        <taxon>Eukaryota</taxon>
        <taxon>Viridiplantae</taxon>
        <taxon>Streptophyta</taxon>
        <taxon>Embryophyta</taxon>
        <taxon>Tracheophyta</taxon>
        <taxon>Spermatophyta</taxon>
        <taxon>Magnoliopsida</taxon>
        <taxon>eudicotyledons</taxon>
        <taxon>Gunneridae</taxon>
        <taxon>Pentapetalae</taxon>
        <taxon>asterids</taxon>
        <taxon>campanulids</taxon>
        <taxon>Escalloniales</taxon>
        <taxon>Escalloniaceae</taxon>
        <taxon>Escallonia</taxon>
    </lineage>
</organism>
<evidence type="ECO:0000256" key="1">
    <source>
        <dbReference type="ARBA" id="ARBA00009740"/>
    </source>
</evidence>
<sequence length="495" mass="55821">MASSDSMPGPLPPGDGSVLPGKPMTVGQQVLDKGAQLMQSLKPIKQMKQHVCTFASHSHDMTRQIETHHFVTRINHDFLQCAVYDSDESNARLIGVEYIVSGRLFETLEPQEQKLWHSHAYEITSGLWVNPRVPEMIQKPELKDLAQTYGKFWCTWQIDRGDKLPLGAPALMMSPQGVNLGIVMPDLVERRDAKYKISTAGLKQYQPPQPSSNNHPRGPPPTSTTCYKTLSPLLSALQNLNKTQSHTLTKRSSMAAAHRETGTRGEDIPPGKPMSVEQTVMDKGAQMLQSLKPVKQMSQHVSSFALYSHDMTRQIETHHYVARINQDFCQSAVYDTDDSTGRLIGVEYIVSDGIFETLPPEEQKLWHSHAYEIKSGLWVHPWVPEMVVKPELENLAKTYGKFWCTWQLDRGDRLPLGPPVLMMSPQPVNLGMVKPGLIQKRDDKYNISSEALKTARAEIAEPEWINPQADYWKQHGKGFTIDVEPTEMKKRAPFP</sequence>
<dbReference type="EMBL" id="JAVXUP010004585">
    <property type="protein sequence ID" value="KAK2996926.1"/>
    <property type="molecule type" value="Genomic_DNA"/>
</dbReference>
<gene>
    <name evidence="3" type="ORF">RJ639_025662</name>
</gene>
<evidence type="ECO:0000313" key="3">
    <source>
        <dbReference type="EMBL" id="KAK2996926.1"/>
    </source>
</evidence>
<evidence type="ECO:0008006" key="5">
    <source>
        <dbReference type="Google" id="ProtNLM"/>
    </source>
</evidence>
<name>A0AA88SCJ3_9ASTE</name>
<evidence type="ECO:0000313" key="4">
    <source>
        <dbReference type="Proteomes" id="UP001188597"/>
    </source>
</evidence>
<protein>
    <recommendedName>
        <fullName evidence="5">Oil body-associated protein 2B</fullName>
    </recommendedName>
</protein>
<evidence type="ECO:0000256" key="2">
    <source>
        <dbReference type="SAM" id="MobiDB-lite"/>
    </source>
</evidence>
<dbReference type="Proteomes" id="UP001188597">
    <property type="component" value="Unassembled WGS sequence"/>
</dbReference>
<reference evidence="3" key="1">
    <citation type="submission" date="2022-12" db="EMBL/GenBank/DDBJ databases">
        <title>Draft genome assemblies for two species of Escallonia (Escalloniales).</title>
        <authorList>
            <person name="Chanderbali A."/>
            <person name="Dervinis C."/>
            <person name="Anghel I."/>
            <person name="Soltis D."/>
            <person name="Soltis P."/>
            <person name="Zapata F."/>
        </authorList>
    </citation>
    <scope>NUCLEOTIDE SEQUENCE</scope>
    <source>
        <strain evidence="3">UCBG64.0493</strain>
        <tissue evidence="3">Leaf</tissue>
    </source>
</reference>